<comment type="subcellular location">
    <subcellularLocation>
        <location evidence="1">Membrane</location>
        <topology evidence="1">Multi-pass membrane protein</topology>
    </subcellularLocation>
</comment>
<evidence type="ECO:0000256" key="3">
    <source>
        <dbReference type="ARBA" id="ARBA00022989"/>
    </source>
</evidence>
<dbReference type="GO" id="GO:0004252">
    <property type="term" value="F:serine-type endopeptidase activity"/>
    <property type="evidence" value="ECO:0007669"/>
    <property type="project" value="InterPro"/>
</dbReference>
<dbReference type="InterPro" id="IPR022764">
    <property type="entry name" value="Peptidase_S54_rhomboid_dom"/>
</dbReference>
<dbReference type="Proteomes" id="UP000053237">
    <property type="component" value="Unassembled WGS sequence"/>
</dbReference>
<sequence length="305" mass="34517">MWRHVRILYTHSKAYANRCNPLCVAVTKRTAFDIGVVALTGGIITTRVLTCKNDDESWLKFATIAVRNAVSVCQEGVENKPKAIVGIIGVNCVVFGLWRISLNRKGMHRWMWRHFACSFDAVFTGKRYHTLFTSAFSQITFPHFAINMFMLWEFGAQIVEKNDATFWIQNAFSESKMAALMRKRFGWKKKLSENEFLAMYAGAAIISSISSIVVSRFRGMWQVYTLGASGCVMAVFTLYCSMYPNERLLLYGLFDCSALDMLKLTTAGNIVGVAYQRKVPIDFVGHLAGQATGYAFDKRMRQLGY</sequence>
<keyword evidence="8" id="KW-1185">Reference proteome</keyword>
<evidence type="ECO:0000259" key="6">
    <source>
        <dbReference type="Pfam" id="PF01694"/>
    </source>
</evidence>
<keyword evidence="4 5" id="KW-0472">Membrane</keyword>
<dbReference type="AlphaFoldDB" id="A0A024GFN8"/>
<dbReference type="OrthoDB" id="418595at2759"/>
<feature type="transmembrane region" description="Helical" evidence="5">
    <location>
        <begin position="197"/>
        <end position="215"/>
    </location>
</feature>
<dbReference type="Gene3D" id="1.20.1540.10">
    <property type="entry name" value="Rhomboid-like"/>
    <property type="match status" value="1"/>
</dbReference>
<gene>
    <name evidence="7" type="ORF">BN9_064680</name>
</gene>
<evidence type="ECO:0000256" key="2">
    <source>
        <dbReference type="ARBA" id="ARBA00022692"/>
    </source>
</evidence>
<name>A0A024GFN8_9STRA</name>
<dbReference type="InterPro" id="IPR035952">
    <property type="entry name" value="Rhomboid-like_sf"/>
</dbReference>
<evidence type="ECO:0000256" key="1">
    <source>
        <dbReference type="ARBA" id="ARBA00004141"/>
    </source>
</evidence>
<feature type="domain" description="Peptidase S54 rhomboid" evidence="6">
    <location>
        <begin position="189"/>
        <end position="296"/>
    </location>
</feature>
<keyword evidence="2 5" id="KW-0812">Transmembrane</keyword>
<dbReference type="PANTHER" id="PTHR43731:SF34">
    <property type="entry name" value="PEPTIDASE S54 RHOMBOID DOMAIN-CONTAINING PROTEIN"/>
    <property type="match status" value="1"/>
</dbReference>
<dbReference type="STRING" id="65357.A0A024GFN8"/>
<comment type="caution">
    <text evidence="7">The sequence shown here is derived from an EMBL/GenBank/DDBJ whole genome shotgun (WGS) entry which is preliminary data.</text>
</comment>
<organism evidence="7 8">
    <name type="scientific">Albugo candida</name>
    <dbReference type="NCBI Taxonomy" id="65357"/>
    <lineage>
        <taxon>Eukaryota</taxon>
        <taxon>Sar</taxon>
        <taxon>Stramenopiles</taxon>
        <taxon>Oomycota</taxon>
        <taxon>Peronosporomycetes</taxon>
        <taxon>Albuginales</taxon>
        <taxon>Albuginaceae</taxon>
        <taxon>Albugo</taxon>
    </lineage>
</organism>
<reference evidence="7 8" key="1">
    <citation type="submission" date="2012-05" db="EMBL/GenBank/DDBJ databases">
        <title>Recombination and specialization in a pathogen metapopulation.</title>
        <authorList>
            <person name="Gardiner A."/>
            <person name="Kemen E."/>
            <person name="Schultz-Larsen T."/>
            <person name="MacLean D."/>
            <person name="Van Oosterhout C."/>
            <person name="Jones J.D.G."/>
        </authorList>
    </citation>
    <scope>NUCLEOTIDE SEQUENCE [LARGE SCALE GENOMIC DNA]</scope>
    <source>
        <strain evidence="7 8">Ac Nc2</strain>
    </source>
</reference>
<evidence type="ECO:0000313" key="7">
    <source>
        <dbReference type="EMBL" id="CCI45571.1"/>
    </source>
</evidence>
<keyword evidence="3 5" id="KW-1133">Transmembrane helix</keyword>
<dbReference type="EMBL" id="CAIX01000101">
    <property type="protein sequence ID" value="CCI45571.1"/>
    <property type="molecule type" value="Genomic_DNA"/>
</dbReference>
<dbReference type="Pfam" id="PF01694">
    <property type="entry name" value="Rhomboid"/>
    <property type="match status" value="1"/>
</dbReference>
<dbReference type="PANTHER" id="PTHR43731">
    <property type="entry name" value="RHOMBOID PROTEASE"/>
    <property type="match status" value="1"/>
</dbReference>
<dbReference type="InParanoid" id="A0A024GFN8"/>
<dbReference type="GO" id="GO:0016020">
    <property type="term" value="C:membrane"/>
    <property type="evidence" value="ECO:0007669"/>
    <property type="project" value="UniProtKB-SubCell"/>
</dbReference>
<protein>
    <recommendedName>
        <fullName evidence="6">Peptidase S54 rhomboid domain-containing protein</fullName>
    </recommendedName>
</protein>
<dbReference type="SUPFAM" id="SSF144091">
    <property type="entry name" value="Rhomboid-like"/>
    <property type="match status" value="1"/>
</dbReference>
<evidence type="ECO:0000256" key="5">
    <source>
        <dbReference type="SAM" id="Phobius"/>
    </source>
</evidence>
<dbReference type="InterPro" id="IPR050925">
    <property type="entry name" value="Rhomboid_protease_S54"/>
</dbReference>
<evidence type="ECO:0000313" key="8">
    <source>
        <dbReference type="Proteomes" id="UP000053237"/>
    </source>
</evidence>
<feature type="transmembrane region" description="Helical" evidence="5">
    <location>
        <begin position="83"/>
        <end position="102"/>
    </location>
</feature>
<feature type="transmembrane region" description="Helical" evidence="5">
    <location>
        <begin position="221"/>
        <end position="240"/>
    </location>
</feature>
<proteinExistence type="predicted"/>
<accession>A0A024GFN8</accession>
<evidence type="ECO:0000256" key="4">
    <source>
        <dbReference type="ARBA" id="ARBA00023136"/>
    </source>
</evidence>